<dbReference type="EMBL" id="UINC01019417">
    <property type="protein sequence ID" value="SVA82195.1"/>
    <property type="molecule type" value="Genomic_DNA"/>
</dbReference>
<organism evidence="1">
    <name type="scientific">marine metagenome</name>
    <dbReference type="NCBI Taxonomy" id="408172"/>
    <lineage>
        <taxon>unclassified sequences</taxon>
        <taxon>metagenomes</taxon>
        <taxon>ecological metagenomes</taxon>
    </lineage>
</organism>
<reference evidence="1" key="1">
    <citation type="submission" date="2018-05" db="EMBL/GenBank/DDBJ databases">
        <authorList>
            <person name="Lanie J.A."/>
            <person name="Ng W.-L."/>
            <person name="Kazmierczak K.M."/>
            <person name="Andrzejewski T.M."/>
            <person name="Davidsen T.M."/>
            <person name="Wayne K.J."/>
            <person name="Tettelin H."/>
            <person name="Glass J.I."/>
            <person name="Rusch D."/>
            <person name="Podicherti R."/>
            <person name="Tsui H.-C.T."/>
            <person name="Winkler M.E."/>
        </authorList>
    </citation>
    <scope>NUCLEOTIDE SEQUENCE</scope>
</reference>
<gene>
    <name evidence="1" type="ORF">METZ01_LOCUS135049</name>
</gene>
<sequence>MAAAEEHQAQRPVAHEPRRLPTYAVEIELIEKLKRIHDYSSQMTKYVIPKGKPDSQKAMTLAR</sequence>
<evidence type="ECO:0000313" key="1">
    <source>
        <dbReference type="EMBL" id="SVA82195.1"/>
    </source>
</evidence>
<proteinExistence type="predicted"/>
<dbReference type="AlphaFoldDB" id="A0A381YYV4"/>
<protein>
    <submittedName>
        <fullName evidence="1">Uncharacterized protein</fullName>
    </submittedName>
</protein>
<name>A0A381YYV4_9ZZZZ</name>
<accession>A0A381YYV4</accession>